<organism evidence="2 3">
    <name type="scientific">Lithocarpus litseifolius</name>
    <dbReference type="NCBI Taxonomy" id="425828"/>
    <lineage>
        <taxon>Eukaryota</taxon>
        <taxon>Viridiplantae</taxon>
        <taxon>Streptophyta</taxon>
        <taxon>Embryophyta</taxon>
        <taxon>Tracheophyta</taxon>
        <taxon>Spermatophyta</taxon>
        <taxon>Magnoliopsida</taxon>
        <taxon>eudicotyledons</taxon>
        <taxon>Gunneridae</taxon>
        <taxon>Pentapetalae</taxon>
        <taxon>rosids</taxon>
        <taxon>fabids</taxon>
        <taxon>Fagales</taxon>
        <taxon>Fagaceae</taxon>
        <taxon>Lithocarpus</taxon>
    </lineage>
</organism>
<feature type="coiled-coil region" evidence="1">
    <location>
        <begin position="106"/>
        <end position="133"/>
    </location>
</feature>
<proteinExistence type="predicted"/>
<dbReference type="AlphaFoldDB" id="A0AAW2CQ39"/>
<evidence type="ECO:0000256" key="1">
    <source>
        <dbReference type="SAM" id="Coils"/>
    </source>
</evidence>
<dbReference type="EMBL" id="JAZDWU010000006">
    <property type="protein sequence ID" value="KAL0000311.1"/>
    <property type="molecule type" value="Genomic_DNA"/>
</dbReference>
<accession>A0AAW2CQ39</accession>
<name>A0AAW2CQ39_9ROSI</name>
<keyword evidence="1" id="KW-0175">Coiled coil</keyword>
<protein>
    <submittedName>
        <fullName evidence="2">Uncharacterized protein</fullName>
    </submittedName>
</protein>
<dbReference type="Proteomes" id="UP001459277">
    <property type="component" value="Unassembled WGS sequence"/>
</dbReference>
<dbReference type="PANTHER" id="PTHR47057">
    <property type="entry name" value="AFADIN/ALPHA-ACTININ-BINDING"/>
    <property type="match status" value="1"/>
</dbReference>
<keyword evidence="3" id="KW-1185">Reference proteome</keyword>
<dbReference type="PANTHER" id="PTHR47057:SF1">
    <property type="entry name" value="AFADIN_ALPHA-ACTININ-BINDING PROTEIN"/>
    <property type="match status" value="1"/>
</dbReference>
<evidence type="ECO:0000313" key="3">
    <source>
        <dbReference type="Proteomes" id="UP001459277"/>
    </source>
</evidence>
<evidence type="ECO:0000313" key="2">
    <source>
        <dbReference type="EMBL" id="KAL0000311.1"/>
    </source>
</evidence>
<sequence length="146" mass="16681">MICGRHQVGEYAFADVGNLDHCAKYLNQTLVTYAFPASLDLFANDPVFDEDIGQEKRLGIANLTLNDLEAETEKELDLRLQPSLDMLKIKDKKDRGTLTIKVLYHEFNKEEQLAALEEEKMILEARKKLKEAGVILMNCLFVYLLC</sequence>
<comment type="caution">
    <text evidence="2">The sequence shown here is derived from an EMBL/GenBank/DDBJ whole genome shotgun (WGS) entry which is preliminary data.</text>
</comment>
<reference evidence="2 3" key="1">
    <citation type="submission" date="2024-01" db="EMBL/GenBank/DDBJ databases">
        <title>A telomere-to-telomere, gap-free genome of sweet tea (Lithocarpus litseifolius).</title>
        <authorList>
            <person name="Zhou J."/>
        </authorList>
    </citation>
    <scope>NUCLEOTIDE SEQUENCE [LARGE SCALE GENOMIC DNA]</scope>
    <source>
        <strain evidence="2">Zhou-2022a</strain>
        <tissue evidence="2">Leaf</tissue>
    </source>
</reference>
<gene>
    <name evidence="2" type="ORF">SO802_019913</name>
</gene>